<protein>
    <submittedName>
        <fullName evidence="1">6-O-methylguanine DNA methyltransferase</fullName>
    </submittedName>
</protein>
<keyword evidence="2" id="KW-1185">Reference proteome</keyword>
<name>A0A7C9VL88_9BRAD</name>
<organism evidence="1 2">
    <name type="scientific">Candidatus Afipia apatlaquensis</name>
    <dbReference type="NCBI Taxonomy" id="2712852"/>
    <lineage>
        <taxon>Bacteria</taxon>
        <taxon>Pseudomonadati</taxon>
        <taxon>Pseudomonadota</taxon>
        <taxon>Alphaproteobacteria</taxon>
        <taxon>Hyphomicrobiales</taxon>
        <taxon>Nitrobacteraceae</taxon>
        <taxon>Afipia</taxon>
    </lineage>
</organism>
<evidence type="ECO:0000313" key="1">
    <source>
        <dbReference type="EMBL" id="NGX97730.1"/>
    </source>
</evidence>
<dbReference type="GO" id="GO:0032259">
    <property type="term" value="P:methylation"/>
    <property type="evidence" value="ECO:0007669"/>
    <property type="project" value="UniProtKB-KW"/>
</dbReference>
<reference evidence="1" key="1">
    <citation type="submission" date="2020-02" db="EMBL/GenBank/DDBJ databases">
        <title>Draft genome sequence of Candidatus Afipia apatlaquensis IBT-C3, a potential strain for decolorization of textile dyes.</title>
        <authorList>
            <person name="Sanchez-Reyes A."/>
            <person name="Breton-Deval L."/>
            <person name="Mangelson H."/>
            <person name="Sanchez-Flores A."/>
        </authorList>
    </citation>
    <scope>NUCLEOTIDE SEQUENCE [LARGE SCALE GENOMIC DNA]</scope>
    <source>
        <strain evidence="1">IBT-C3</strain>
    </source>
</reference>
<evidence type="ECO:0000313" key="2">
    <source>
        <dbReference type="Proteomes" id="UP000480266"/>
    </source>
</evidence>
<proteinExistence type="predicted"/>
<dbReference type="Proteomes" id="UP000480266">
    <property type="component" value="Unassembled WGS sequence"/>
</dbReference>
<keyword evidence="1" id="KW-0808">Transferase</keyword>
<gene>
    <name evidence="1" type="ORF">G4V63_21735</name>
</gene>
<feature type="non-terminal residue" evidence="1">
    <location>
        <position position="39"/>
    </location>
</feature>
<accession>A0A7C9VL88</accession>
<comment type="caution">
    <text evidence="1">The sequence shown here is derived from an EMBL/GenBank/DDBJ whole genome shotgun (WGS) entry which is preliminary data.</text>
</comment>
<sequence>MSRNDGLYQSNRIDLFVTHEAMSPGEWKKGGEGMTLRYG</sequence>
<dbReference type="EMBL" id="JAAMRR010001109">
    <property type="protein sequence ID" value="NGX97730.1"/>
    <property type="molecule type" value="Genomic_DNA"/>
</dbReference>
<dbReference type="GO" id="GO:0008168">
    <property type="term" value="F:methyltransferase activity"/>
    <property type="evidence" value="ECO:0007669"/>
    <property type="project" value="UniProtKB-KW"/>
</dbReference>
<keyword evidence="1" id="KW-0489">Methyltransferase</keyword>
<dbReference type="AlphaFoldDB" id="A0A7C9VL88"/>